<gene>
    <name evidence="2" type="ORF">LYPA_23C018723</name>
</gene>
<feature type="compositionally biased region" description="Basic and acidic residues" evidence="1">
    <location>
        <begin position="224"/>
        <end position="235"/>
    </location>
</feature>
<evidence type="ECO:0000256" key="1">
    <source>
        <dbReference type="SAM" id="MobiDB-lite"/>
    </source>
</evidence>
<reference evidence="2 3" key="1">
    <citation type="submission" date="2019-01" db="EMBL/GenBank/DDBJ databases">
        <authorList>
            <person name="Alioto T."/>
            <person name="Alioto T."/>
        </authorList>
    </citation>
    <scope>NUCLEOTIDE SEQUENCE [LARGE SCALE GENOMIC DNA]</scope>
</reference>
<dbReference type="GO" id="GO:0016492">
    <property type="term" value="F:G protein-coupled neurotensin receptor activity"/>
    <property type="evidence" value="ECO:0007669"/>
    <property type="project" value="InterPro"/>
</dbReference>
<sequence length="235" mass="25826">MAVITGQKHELEKAGGEPEPASRVCTVLVSRATLQVCIQVNVLVSFVLPLALTAFLNGVSVSHLVALSSQVPSLSAPGSPVPNHVELMSEERRKLPLEGHTSLVRHKDSSRLRGLQHSVQGLRAIVAMYVTCWMPSHTRRLMYRLQRWVDWVGAAEGPQHVGKGPLVCALKFSELGVGNKALSTNFKAMRVRDLSGDQGYGHPDHRIEPPTGWGRGRAVLWQGEGRKPQSRESRR</sequence>
<dbReference type="GO" id="GO:0016020">
    <property type="term" value="C:membrane"/>
    <property type="evidence" value="ECO:0007669"/>
    <property type="project" value="InterPro"/>
</dbReference>
<proteinExistence type="predicted"/>
<accession>A0A485NDH8</accession>
<keyword evidence="2" id="KW-0675">Receptor</keyword>
<dbReference type="Gene3D" id="1.20.1070.10">
    <property type="entry name" value="Rhodopsin 7-helix transmembrane proteins"/>
    <property type="match status" value="1"/>
</dbReference>
<dbReference type="PRINTS" id="PR01481">
    <property type="entry name" value="NEUROTENSN2R"/>
</dbReference>
<dbReference type="Proteomes" id="UP000386466">
    <property type="component" value="Unassembled WGS sequence"/>
</dbReference>
<organism evidence="2 3">
    <name type="scientific">Lynx pardinus</name>
    <name type="common">Iberian lynx</name>
    <name type="synonym">Felis pardina</name>
    <dbReference type="NCBI Taxonomy" id="191816"/>
    <lineage>
        <taxon>Eukaryota</taxon>
        <taxon>Metazoa</taxon>
        <taxon>Chordata</taxon>
        <taxon>Craniata</taxon>
        <taxon>Vertebrata</taxon>
        <taxon>Euteleostomi</taxon>
        <taxon>Mammalia</taxon>
        <taxon>Eutheria</taxon>
        <taxon>Laurasiatheria</taxon>
        <taxon>Carnivora</taxon>
        <taxon>Feliformia</taxon>
        <taxon>Felidae</taxon>
        <taxon>Felinae</taxon>
        <taxon>Lynx</taxon>
    </lineage>
</organism>
<protein>
    <submittedName>
        <fullName evidence="2">Neurotensin receptor type 2-like</fullName>
    </submittedName>
</protein>
<dbReference type="InterPro" id="IPR003986">
    <property type="entry name" value="NT2_rcpt"/>
</dbReference>
<feature type="region of interest" description="Disordered" evidence="1">
    <location>
        <begin position="197"/>
        <end position="235"/>
    </location>
</feature>
<dbReference type="EMBL" id="CAAGRJ010013361">
    <property type="protein sequence ID" value="VFV29846.1"/>
    <property type="molecule type" value="Genomic_DNA"/>
</dbReference>
<dbReference type="AlphaFoldDB" id="A0A485NDH8"/>
<name>A0A485NDH8_LYNPA</name>
<evidence type="ECO:0000313" key="3">
    <source>
        <dbReference type="Proteomes" id="UP000386466"/>
    </source>
</evidence>
<evidence type="ECO:0000313" key="2">
    <source>
        <dbReference type="EMBL" id="VFV29846.1"/>
    </source>
</evidence>
<keyword evidence="3" id="KW-1185">Reference proteome</keyword>